<organism evidence="1 2">
    <name type="scientific">Cetraspora pellucida</name>
    <dbReference type="NCBI Taxonomy" id="1433469"/>
    <lineage>
        <taxon>Eukaryota</taxon>
        <taxon>Fungi</taxon>
        <taxon>Fungi incertae sedis</taxon>
        <taxon>Mucoromycota</taxon>
        <taxon>Glomeromycotina</taxon>
        <taxon>Glomeromycetes</taxon>
        <taxon>Diversisporales</taxon>
        <taxon>Gigasporaceae</taxon>
        <taxon>Cetraspora</taxon>
    </lineage>
</organism>
<name>A0A9N9NVE2_9GLOM</name>
<gene>
    <name evidence="1" type="ORF">CPELLU_LOCUS15482</name>
</gene>
<dbReference type="EMBL" id="CAJVQA010020463">
    <property type="protein sequence ID" value="CAG8763909.1"/>
    <property type="molecule type" value="Genomic_DNA"/>
</dbReference>
<evidence type="ECO:0000313" key="2">
    <source>
        <dbReference type="Proteomes" id="UP000789759"/>
    </source>
</evidence>
<protein>
    <submittedName>
        <fullName evidence="1">1746_t:CDS:1</fullName>
    </submittedName>
</protein>
<dbReference type="AlphaFoldDB" id="A0A9N9NVE2"/>
<dbReference type="OrthoDB" id="2434435at2759"/>
<sequence>MLKVLNLDIYDNIDNNDLLQIDEIDEAEEVNNDTLALTILTNNELLSDRQKFKKCLICQGNAVYAKTCSGIAEKGNICNECHYIRFDKNLCNRILRKILASENAKFTLKFYWENNSLKNYLQNLDLYDIWNLLNNDNEYQTSNP</sequence>
<dbReference type="Proteomes" id="UP000789759">
    <property type="component" value="Unassembled WGS sequence"/>
</dbReference>
<keyword evidence="2" id="KW-1185">Reference proteome</keyword>
<evidence type="ECO:0000313" key="1">
    <source>
        <dbReference type="EMBL" id="CAG8763909.1"/>
    </source>
</evidence>
<reference evidence="1" key="1">
    <citation type="submission" date="2021-06" db="EMBL/GenBank/DDBJ databases">
        <authorList>
            <person name="Kallberg Y."/>
            <person name="Tangrot J."/>
            <person name="Rosling A."/>
        </authorList>
    </citation>
    <scope>NUCLEOTIDE SEQUENCE</scope>
    <source>
        <strain evidence="1">FL966</strain>
    </source>
</reference>
<comment type="caution">
    <text evidence="1">The sequence shown here is derived from an EMBL/GenBank/DDBJ whole genome shotgun (WGS) entry which is preliminary data.</text>
</comment>
<proteinExistence type="predicted"/>
<accession>A0A9N9NVE2</accession>